<dbReference type="AlphaFoldDB" id="A0A1Y0BWI5"/>
<reference evidence="1 2" key="1">
    <citation type="submission" date="2017-04" db="EMBL/GenBank/DDBJ databases">
        <title>Whole Genome Sequence of 1,4-Dioxane Degrading Bacterium Mycobacterium dioxanotrophicus PH-06.</title>
        <authorList>
            <person name="He Y."/>
        </authorList>
    </citation>
    <scope>NUCLEOTIDE SEQUENCE [LARGE SCALE GENOMIC DNA]</scope>
    <source>
        <strain evidence="1 2">PH-06</strain>
    </source>
</reference>
<evidence type="ECO:0000313" key="2">
    <source>
        <dbReference type="Proteomes" id="UP000195331"/>
    </source>
</evidence>
<dbReference type="OrthoDB" id="4624229at2"/>
<evidence type="ECO:0000313" key="1">
    <source>
        <dbReference type="EMBL" id="ART67269.1"/>
    </source>
</evidence>
<proteinExistence type="predicted"/>
<protein>
    <submittedName>
        <fullName evidence="1">Uncharacterized protein</fullName>
    </submittedName>
</protein>
<accession>A0A1Y0BWI5</accession>
<dbReference type="KEGG" id="mdx:BTO20_00300"/>
<keyword evidence="2" id="KW-1185">Reference proteome</keyword>
<sequence length="228" mass="23806">MPKADRLTEALGKHKQVKKIITAVLVATGVGGVTTLSSPPVHRDTTAAVAVEQRPADGTVTRVAAAITRRPVVVTKDSSPHDIVRAIVSQGQAARLSEEQIKAVIATAKIESTFRPTASGGVQAYGSQGAAADEVIGLFQEKASFGTVAERQDPNKAIARFIARFTEAFKKYGVGSDSVLAATLAQNPQLLRYRGGVGTDYYNTVKAAMGAASDLYGQAVGATLQPVT</sequence>
<name>A0A1Y0BWI5_9MYCO</name>
<dbReference type="Proteomes" id="UP000195331">
    <property type="component" value="Chromosome"/>
</dbReference>
<gene>
    <name evidence="1" type="ORF">BTO20_00300</name>
</gene>
<dbReference type="EMBL" id="CP020809">
    <property type="protein sequence ID" value="ART67269.1"/>
    <property type="molecule type" value="Genomic_DNA"/>
</dbReference>
<organism evidence="1 2">
    <name type="scientific">Mycobacterium dioxanotrophicus</name>
    <dbReference type="NCBI Taxonomy" id="482462"/>
    <lineage>
        <taxon>Bacteria</taxon>
        <taxon>Bacillati</taxon>
        <taxon>Actinomycetota</taxon>
        <taxon>Actinomycetes</taxon>
        <taxon>Mycobacteriales</taxon>
        <taxon>Mycobacteriaceae</taxon>
        <taxon>Mycobacterium</taxon>
    </lineage>
</organism>